<dbReference type="EMBL" id="JANPWB010000011">
    <property type="protein sequence ID" value="KAJ1126827.1"/>
    <property type="molecule type" value="Genomic_DNA"/>
</dbReference>
<sequence>MVRRATVSGAVLRALWGETGLLLRNLDEVRLGVRLTAGLNVAARGTEHLVDEKDFVSWAARAAAQPGAHASEPNPNQIDETSLQTADDVTWKWPYRWSLGRELEASPH</sequence>
<name>A0AAV7PHY8_PLEWA</name>
<protein>
    <submittedName>
        <fullName evidence="2">Uncharacterized protein</fullName>
    </submittedName>
</protein>
<dbReference type="Proteomes" id="UP001066276">
    <property type="component" value="Chromosome 7"/>
</dbReference>
<comment type="caution">
    <text evidence="2">The sequence shown here is derived from an EMBL/GenBank/DDBJ whole genome shotgun (WGS) entry which is preliminary data.</text>
</comment>
<feature type="compositionally biased region" description="Polar residues" evidence="1">
    <location>
        <begin position="73"/>
        <end position="85"/>
    </location>
</feature>
<keyword evidence="3" id="KW-1185">Reference proteome</keyword>
<organism evidence="2 3">
    <name type="scientific">Pleurodeles waltl</name>
    <name type="common">Iberian ribbed newt</name>
    <dbReference type="NCBI Taxonomy" id="8319"/>
    <lineage>
        <taxon>Eukaryota</taxon>
        <taxon>Metazoa</taxon>
        <taxon>Chordata</taxon>
        <taxon>Craniata</taxon>
        <taxon>Vertebrata</taxon>
        <taxon>Euteleostomi</taxon>
        <taxon>Amphibia</taxon>
        <taxon>Batrachia</taxon>
        <taxon>Caudata</taxon>
        <taxon>Salamandroidea</taxon>
        <taxon>Salamandridae</taxon>
        <taxon>Pleurodelinae</taxon>
        <taxon>Pleurodeles</taxon>
    </lineage>
</organism>
<evidence type="ECO:0000313" key="2">
    <source>
        <dbReference type="EMBL" id="KAJ1126827.1"/>
    </source>
</evidence>
<evidence type="ECO:0000313" key="3">
    <source>
        <dbReference type="Proteomes" id="UP001066276"/>
    </source>
</evidence>
<proteinExistence type="predicted"/>
<evidence type="ECO:0000256" key="1">
    <source>
        <dbReference type="SAM" id="MobiDB-lite"/>
    </source>
</evidence>
<accession>A0AAV7PHY8</accession>
<gene>
    <name evidence="2" type="ORF">NDU88_005233</name>
</gene>
<dbReference type="AlphaFoldDB" id="A0AAV7PHY8"/>
<reference evidence="2" key="1">
    <citation type="journal article" date="2022" name="bioRxiv">
        <title>Sequencing and chromosome-scale assembly of the giantPleurodeles waltlgenome.</title>
        <authorList>
            <person name="Brown T."/>
            <person name="Elewa A."/>
            <person name="Iarovenko S."/>
            <person name="Subramanian E."/>
            <person name="Araus A.J."/>
            <person name="Petzold A."/>
            <person name="Susuki M."/>
            <person name="Suzuki K.-i.T."/>
            <person name="Hayashi T."/>
            <person name="Toyoda A."/>
            <person name="Oliveira C."/>
            <person name="Osipova E."/>
            <person name="Leigh N.D."/>
            <person name="Simon A."/>
            <person name="Yun M.H."/>
        </authorList>
    </citation>
    <scope>NUCLEOTIDE SEQUENCE</scope>
    <source>
        <strain evidence="2">20211129_DDA</strain>
        <tissue evidence="2">Liver</tissue>
    </source>
</reference>
<feature type="region of interest" description="Disordered" evidence="1">
    <location>
        <begin position="63"/>
        <end position="85"/>
    </location>
</feature>